<dbReference type="InterPro" id="IPR003593">
    <property type="entry name" value="AAA+_ATPase"/>
</dbReference>
<evidence type="ECO:0000256" key="4">
    <source>
        <dbReference type="ARBA" id="ARBA00022741"/>
    </source>
</evidence>
<dbReference type="SMART" id="SM00382">
    <property type="entry name" value="AAA"/>
    <property type="match status" value="1"/>
</dbReference>
<accession>A0ABQ5YVA1</accession>
<organism evidence="7 8">
    <name type="scientific">Limnobacter litoralis</name>
    <dbReference type="NCBI Taxonomy" id="481366"/>
    <lineage>
        <taxon>Bacteria</taxon>
        <taxon>Pseudomonadati</taxon>
        <taxon>Pseudomonadota</taxon>
        <taxon>Betaproteobacteria</taxon>
        <taxon>Burkholderiales</taxon>
        <taxon>Burkholderiaceae</taxon>
        <taxon>Limnobacter</taxon>
    </lineage>
</organism>
<dbReference type="InterPro" id="IPR003439">
    <property type="entry name" value="ABC_transporter-like_ATP-bd"/>
</dbReference>
<evidence type="ECO:0000313" key="7">
    <source>
        <dbReference type="EMBL" id="GLR27375.1"/>
    </source>
</evidence>
<sequence length="262" mass="28144">MGLAAQLKNVNFGYGDRLILENLSVDIPQGKVVSIMGGSGSGKTTLLRLMCGQYPVSAGEVNVLGQNIVSASTPELYAFRKRIGVLFQFGALFTDLNVFDNVAFPLREHTALPETVVRDLVMLKLHAVGLRGASKLFPSEISGGMSRRVALARAVALDPELIFYDEPFAGLDPISLGITARLIKTLNDALGATSVVVTHDIHESFAISDYAVVISNGSVLAKGTPAEVEANQDPYVQQFIQGLPEGPVKFHYPAVDLREDFA</sequence>
<evidence type="ECO:0000256" key="5">
    <source>
        <dbReference type="ARBA" id="ARBA00022840"/>
    </source>
</evidence>
<keyword evidence="8" id="KW-1185">Reference proteome</keyword>
<keyword evidence="1" id="KW-0813">Transport</keyword>
<dbReference type="PROSITE" id="PS50893">
    <property type="entry name" value="ABC_TRANSPORTER_2"/>
    <property type="match status" value="1"/>
</dbReference>
<evidence type="ECO:0000313" key="8">
    <source>
        <dbReference type="Proteomes" id="UP001156664"/>
    </source>
</evidence>
<evidence type="ECO:0000256" key="3">
    <source>
        <dbReference type="ARBA" id="ARBA00022519"/>
    </source>
</evidence>
<reference evidence="8" key="1">
    <citation type="journal article" date="2019" name="Int. J. Syst. Evol. Microbiol.">
        <title>The Global Catalogue of Microorganisms (GCM) 10K type strain sequencing project: providing services to taxonomists for standard genome sequencing and annotation.</title>
        <authorList>
            <consortium name="The Broad Institute Genomics Platform"/>
            <consortium name="The Broad Institute Genome Sequencing Center for Infectious Disease"/>
            <person name="Wu L."/>
            <person name="Ma J."/>
        </authorList>
    </citation>
    <scope>NUCLEOTIDE SEQUENCE [LARGE SCALE GENOMIC DNA]</scope>
    <source>
        <strain evidence="8">NBRC 105857</strain>
    </source>
</reference>
<keyword evidence="3" id="KW-0997">Cell inner membrane</keyword>
<dbReference type="PANTHER" id="PTHR43023:SF6">
    <property type="entry name" value="INTERMEMBRANE PHOSPHOLIPID TRANSPORT SYSTEM ATP-BINDING PROTEIN MLAF"/>
    <property type="match status" value="1"/>
</dbReference>
<dbReference type="Gene3D" id="3.40.50.300">
    <property type="entry name" value="P-loop containing nucleotide triphosphate hydrolases"/>
    <property type="match status" value="1"/>
</dbReference>
<name>A0ABQ5YVA1_9BURK</name>
<dbReference type="InterPro" id="IPR017871">
    <property type="entry name" value="ABC_transporter-like_CS"/>
</dbReference>
<protein>
    <submittedName>
        <fullName evidence="7">ABC transporter ATP-binding protein</fullName>
    </submittedName>
</protein>
<dbReference type="PROSITE" id="PS00211">
    <property type="entry name" value="ABC_TRANSPORTER_1"/>
    <property type="match status" value="1"/>
</dbReference>
<evidence type="ECO:0000256" key="2">
    <source>
        <dbReference type="ARBA" id="ARBA00022475"/>
    </source>
</evidence>
<dbReference type="GO" id="GO:0005524">
    <property type="term" value="F:ATP binding"/>
    <property type="evidence" value="ECO:0007669"/>
    <property type="project" value="UniProtKB-KW"/>
</dbReference>
<dbReference type="Proteomes" id="UP001156664">
    <property type="component" value="Unassembled WGS sequence"/>
</dbReference>
<dbReference type="SUPFAM" id="SSF52540">
    <property type="entry name" value="P-loop containing nucleoside triphosphate hydrolases"/>
    <property type="match status" value="1"/>
</dbReference>
<gene>
    <name evidence="7" type="ORF">GCM10007875_24660</name>
</gene>
<feature type="domain" description="ABC transporter" evidence="6">
    <location>
        <begin position="5"/>
        <end position="241"/>
    </location>
</feature>
<proteinExistence type="predicted"/>
<keyword evidence="2" id="KW-1003">Cell membrane</keyword>
<keyword evidence="5 7" id="KW-0067">ATP-binding</keyword>
<comment type="caution">
    <text evidence="7">The sequence shown here is derived from an EMBL/GenBank/DDBJ whole genome shotgun (WGS) entry which is preliminary data.</text>
</comment>
<dbReference type="RefSeq" id="WP_284282134.1">
    <property type="nucleotide sequence ID" value="NZ_BSOJ01000030.1"/>
</dbReference>
<dbReference type="InterPro" id="IPR027417">
    <property type="entry name" value="P-loop_NTPase"/>
</dbReference>
<dbReference type="CDD" id="cd03261">
    <property type="entry name" value="ABC_Org_Solvent_Resistant"/>
    <property type="match status" value="1"/>
</dbReference>
<dbReference type="PANTHER" id="PTHR43023">
    <property type="entry name" value="PROTEIN TRIGALACTOSYLDIACYLGLYCEROL 3, CHLOROPLASTIC"/>
    <property type="match status" value="1"/>
</dbReference>
<dbReference type="Pfam" id="PF00005">
    <property type="entry name" value="ABC_tran"/>
    <property type="match status" value="1"/>
</dbReference>
<evidence type="ECO:0000259" key="6">
    <source>
        <dbReference type="PROSITE" id="PS50893"/>
    </source>
</evidence>
<keyword evidence="3" id="KW-0472">Membrane</keyword>
<keyword evidence="4" id="KW-0547">Nucleotide-binding</keyword>
<evidence type="ECO:0000256" key="1">
    <source>
        <dbReference type="ARBA" id="ARBA00022448"/>
    </source>
</evidence>
<dbReference type="EMBL" id="BSOJ01000030">
    <property type="protein sequence ID" value="GLR27375.1"/>
    <property type="molecule type" value="Genomic_DNA"/>
</dbReference>